<dbReference type="RefSeq" id="WP_377603208.1">
    <property type="nucleotide sequence ID" value="NZ_JBHUME010000008.1"/>
</dbReference>
<dbReference type="EMBL" id="JBHUME010000008">
    <property type="protein sequence ID" value="MFD2613205.1"/>
    <property type="molecule type" value="Genomic_DNA"/>
</dbReference>
<evidence type="ECO:0000313" key="1">
    <source>
        <dbReference type="EMBL" id="MFD2613205.1"/>
    </source>
</evidence>
<organism evidence="1 2">
    <name type="scientific">Paenibacillus gansuensis</name>
    <dbReference type="NCBI Taxonomy" id="306542"/>
    <lineage>
        <taxon>Bacteria</taxon>
        <taxon>Bacillati</taxon>
        <taxon>Bacillota</taxon>
        <taxon>Bacilli</taxon>
        <taxon>Bacillales</taxon>
        <taxon>Paenibacillaceae</taxon>
        <taxon>Paenibacillus</taxon>
    </lineage>
</organism>
<comment type="caution">
    <text evidence="1">The sequence shown here is derived from an EMBL/GenBank/DDBJ whole genome shotgun (WGS) entry which is preliminary data.</text>
</comment>
<evidence type="ECO:0000313" key="2">
    <source>
        <dbReference type="Proteomes" id="UP001597541"/>
    </source>
</evidence>
<reference evidence="2" key="1">
    <citation type="journal article" date="2019" name="Int. J. Syst. Evol. Microbiol.">
        <title>The Global Catalogue of Microorganisms (GCM) 10K type strain sequencing project: providing services to taxonomists for standard genome sequencing and annotation.</title>
        <authorList>
            <consortium name="The Broad Institute Genomics Platform"/>
            <consortium name="The Broad Institute Genome Sequencing Center for Infectious Disease"/>
            <person name="Wu L."/>
            <person name="Ma J."/>
        </authorList>
    </citation>
    <scope>NUCLEOTIDE SEQUENCE [LARGE SCALE GENOMIC DNA]</scope>
    <source>
        <strain evidence="2">KCTC 3950</strain>
    </source>
</reference>
<gene>
    <name evidence="1" type="ORF">ACFSUF_12295</name>
</gene>
<keyword evidence="2" id="KW-1185">Reference proteome</keyword>
<sequence>MAKGEDLIKYITQQVVTYMETPKEIRRQSRQEAVKEPWSTRWFGMIPMSLEMLFQKNRRSKKDT</sequence>
<protein>
    <submittedName>
        <fullName evidence="1">YqzE family protein</fullName>
    </submittedName>
</protein>
<proteinExistence type="predicted"/>
<name>A0ABW5PF93_9BACL</name>
<accession>A0ABW5PF93</accession>
<dbReference type="Proteomes" id="UP001597541">
    <property type="component" value="Unassembled WGS sequence"/>
</dbReference>
<dbReference type="InterPro" id="IPR025622">
    <property type="entry name" value="YqzE"/>
</dbReference>
<dbReference type="Pfam" id="PF14038">
    <property type="entry name" value="YqzE"/>
    <property type="match status" value="1"/>
</dbReference>